<keyword evidence="1 2" id="KW-0472">Membrane</keyword>
<keyword evidence="1" id="KW-0997">Cell inner membrane</keyword>
<proteinExistence type="predicted"/>
<keyword evidence="1 2" id="KW-0812">Transmembrane</keyword>
<evidence type="ECO:0000313" key="4">
    <source>
        <dbReference type="EMBL" id="BBP00004.1"/>
    </source>
</evidence>
<dbReference type="GO" id="GO:0009395">
    <property type="term" value="P:phospholipid catabolic process"/>
    <property type="evidence" value="ECO:0007669"/>
    <property type="project" value="UniProtKB-KW"/>
</dbReference>
<dbReference type="GO" id="GO:0008962">
    <property type="term" value="F:phosphatidylglycerophosphatase activity"/>
    <property type="evidence" value="ECO:0007669"/>
    <property type="project" value="UniProtKB-EC"/>
</dbReference>
<keyword evidence="1" id="KW-0443">Lipid metabolism</keyword>
<evidence type="ECO:0000259" key="3">
    <source>
        <dbReference type="Pfam" id="PF04608"/>
    </source>
</evidence>
<name>A0A809RGK5_9PROT</name>
<dbReference type="PANTHER" id="PTHR36305">
    <property type="entry name" value="PHOSPHATIDYLGLYCEROPHOSPHATASE A"/>
    <property type="match status" value="1"/>
</dbReference>
<comment type="function">
    <text evidence="1">Lipid phosphatase which dephosphorylates phosphatidylglycerophosphate (PGP) to phosphatidylglycerol (PG).</text>
</comment>
<evidence type="ECO:0000313" key="5">
    <source>
        <dbReference type="Proteomes" id="UP000463939"/>
    </source>
</evidence>
<keyword evidence="5" id="KW-1185">Reference proteome</keyword>
<comment type="pathway">
    <text evidence="1">Phospholipid metabolism; phosphatidylglycerol biosynthesis; phosphatidylglycerol from CDP-diacylglycerol: step 2/2.</text>
</comment>
<evidence type="ECO:0000256" key="2">
    <source>
        <dbReference type="SAM" id="Phobius"/>
    </source>
</evidence>
<dbReference type="EMBL" id="AP021881">
    <property type="protein sequence ID" value="BBP00004.1"/>
    <property type="molecule type" value="Genomic_DNA"/>
</dbReference>
<feature type="transmembrane region" description="Helical" evidence="2">
    <location>
        <begin position="139"/>
        <end position="161"/>
    </location>
</feature>
<dbReference type="EC" id="3.1.3.27" evidence="1"/>
<keyword evidence="1" id="KW-0460">Magnesium</keyword>
<dbReference type="AlphaFoldDB" id="A0A809RGK5"/>
<protein>
    <recommendedName>
        <fullName evidence="1">Phosphatidylglycerophosphatase A</fullName>
        <ecNumber evidence="1">3.1.3.27</ecNumber>
    </recommendedName>
    <alternativeName>
        <fullName evidence="1">Phosphatidylglycerolphosphate phosphatase A</fullName>
    </alternativeName>
</protein>
<keyword evidence="2" id="KW-1133">Transmembrane helix</keyword>
<comment type="cofactor">
    <cofactor evidence="1">
        <name>Mg(2+)</name>
        <dbReference type="ChEBI" id="CHEBI:18420"/>
    </cofactor>
</comment>
<dbReference type="CDD" id="cd06971">
    <property type="entry name" value="PgpA"/>
    <property type="match status" value="1"/>
</dbReference>
<dbReference type="RefSeq" id="WP_162083979.1">
    <property type="nucleotide sequence ID" value="NZ_AP021881.1"/>
</dbReference>
<dbReference type="PIRSF" id="PIRSF006162">
    <property type="entry name" value="PgpA"/>
    <property type="match status" value="1"/>
</dbReference>
<evidence type="ECO:0000256" key="1">
    <source>
        <dbReference type="PIRNR" id="PIRNR006162"/>
    </source>
</evidence>
<dbReference type="GO" id="GO:0046872">
    <property type="term" value="F:metal ion binding"/>
    <property type="evidence" value="ECO:0007669"/>
    <property type="project" value="UniProtKB-KW"/>
</dbReference>
<keyword evidence="1" id="KW-0595">Phospholipid degradation</keyword>
<sequence>MIILSANWQFIIRHPAHFIAFGFGAGLAPKAPGTWGTLVALPLYYGLMLWLSQPQMLILIALAFVIGIGICDVTGKNLGISDYGGIVWDEIVAMWLVLVFAPVQPVWWAVAFGLFRLFDIWKPFPISWFDTHVKNGFGVMLDDLLAALFAIGSLYVMLWVLK</sequence>
<dbReference type="GO" id="GO:0006655">
    <property type="term" value="P:phosphatidylglycerol biosynthetic process"/>
    <property type="evidence" value="ECO:0007669"/>
    <property type="project" value="UniProtKB-UniPathway"/>
</dbReference>
<dbReference type="Pfam" id="PF04608">
    <property type="entry name" value="PgpA"/>
    <property type="match status" value="1"/>
</dbReference>
<comment type="subcellular location">
    <subcellularLocation>
        <location evidence="1">Cell inner membrane</location>
        <topology evidence="1">Multi-pass membrane protein</topology>
    </subcellularLocation>
</comment>
<keyword evidence="1" id="KW-0378">Hydrolase</keyword>
<keyword evidence="1" id="KW-1003">Cell membrane</keyword>
<dbReference type="InterPro" id="IPR036681">
    <property type="entry name" value="PgpA-like_sf"/>
</dbReference>
<feature type="domain" description="YutG/PgpA" evidence="3">
    <location>
        <begin position="19"/>
        <end position="156"/>
    </location>
</feature>
<dbReference type="Proteomes" id="UP000463939">
    <property type="component" value="Chromosome"/>
</dbReference>
<gene>
    <name evidence="4" type="ORF">SFSGTM_07120</name>
</gene>
<organism evidence="4 5">
    <name type="scientific">Sulfuriferula nivalis</name>
    <dbReference type="NCBI Taxonomy" id="2675298"/>
    <lineage>
        <taxon>Bacteria</taxon>
        <taxon>Pseudomonadati</taxon>
        <taxon>Pseudomonadota</taxon>
        <taxon>Betaproteobacteria</taxon>
        <taxon>Nitrosomonadales</taxon>
        <taxon>Sulfuricellaceae</taxon>
        <taxon>Sulfuriferula</taxon>
    </lineage>
</organism>
<dbReference type="PANTHER" id="PTHR36305:SF1">
    <property type="entry name" value="PHOSPHATIDYLGLYCEROPHOSPHATASE A"/>
    <property type="match status" value="1"/>
</dbReference>
<dbReference type="GO" id="GO:0005886">
    <property type="term" value="C:plasma membrane"/>
    <property type="evidence" value="ECO:0007669"/>
    <property type="project" value="UniProtKB-SubCell"/>
</dbReference>
<keyword evidence="1" id="KW-0479">Metal-binding</keyword>
<keyword evidence="1" id="KW-0442">Lipid degradation</keyword>
<accession>A0A809RGK5</accession>
<dbReference type="SUPFAM" id="SSF101307">
    <property type="entry name" value="YutG-like"/>
    <property type="match status" value="1"/>
</dbReference>
<keyword evidence="1" id="KW-1208">Phospholipid metabolism</keyword>
<reference evidence="5" key="1">
    <citation type="submission" date="2019-11" db="EMBL/GenBank/DDBJ databases">
        <title>Isolation and characterization of a novel species in the genus Sulfuriferula.</title>
        <authorList>
            <person name="Mochizuki J."/>
            <person name="Kojima H."/>
            <person name="Fukui M."/>
        </authorList>
    </citation>
    <scope>NUCLEOTIDE SEQUENCE [LARGE SCALE GENOMIC DNA]</scope>
    <source>
        <strain evidence="5">SGTM</strain>
    </source>
</reference>
<comment type="catalytic activity">
    <reaction evidence="1">
        <text>a 1,2-diacyl-sn-glycero-3-phospho-(1'-sn-glycero-3'-phosphate) + H2O = a 1,2-diacyl-sn-glycero-3-phospho-(1'-sn-glycerol) + phosphate</text>
        <dbReference type="Rhea" id="RHEA:33751"/>
        <dbReference type="ChEBI" id="CHEBI:15377"/>
        <dbReference type="ChEBI" id="CHEBI:43474"/>
        <dbReference type="ChEBI" id="CHEBI:60110"/>
        <dbReference type="ChEBI" id="CHEBI:64716"/>
        <dbReference type="EC" id="3.1.3.27"/>
    </reaction>
</comment>
<dbReference type="UniPathway" id="UPA00084">
    <property type="reaction ID" value="UER00504"/>
</dbReference>
<feature type="transmembrane region" description="Helical" evidence="2">
    <location>
        <begin position="56"/>
        <end position="75"/>
    </location>
</feature>
<dbReference type="InterPro" id="IPR007686">
    <property type="entry name" value="YutG/PgpA"/>
</dbReference>
<feature type="transmembrane region" description="Helical" evidence="2">
    <location>
        <begin position="95"/>
        <end position="118"/>
    </location>
</feature>
<dbReference type="KEGG" id="sniv:SFSGTM_07120"/>
<dbReference type="InterPro" id="IPR026037">
    <property type="entry name" value="PgpA"/>
</dbReference>